<dbReference type="PROSITE" id="PS50943">
    <property type="entry name" value="HTH_CROC1"/>
    <property type="match status" value="1"/>
</dbReference>
<name>A0ABX2TK70_9PROT</name>
<evidence type="ECO:0000313" key="2">
    <source>
        <dbReference type="EMBL" id="NYZ24534.1"/>
    </source>
</evidence>
<dbReference type="InterPro" id="IPR001387">
    <property type="entry name" value="Cro/C1-type_HTH"/>
</dbReference>
<evidence type="ECO:0000313" key="3">
    <source>
        <dbReference type="Proteomes" id="UP000584642"/>
    </source>
</evidence>
<evidence type="ECO:0000259" key="1">
    <source>
        <dbReference type="PROSITE" id="PS50943"/>
    </source>
</evidence>
<dbReference type="EMBL" id="JABFDB010000041">
    <property type="protein sequence ID" value="NYZ24534.1"/>
    <property type="molecule type" value="Genomic_DNA"/>
</dbReference>
<comment type="caution">
    <text evidence="2">The sequence shown here is derived from an EMBL/GenBank/DDBJ whole genome shotgun (WGS) entry which is preliminary data.</text>
</comment>
<dbReference type="Proteomes" id="UP000584642">
    <property type="component" value="Unassembled WGS sequence"/>
</dbReference>
<organism evidence="2 3">
    <name type="scientific">Azospirillum oleiclasticum</name>
    <dbReference type="NCBI Taxonomy" id="2735135"/>
    <lineage>
        <taxon>Bacteria</taxon>
        <taxon>Pseudomonadati</taxon>
        <taxon>Pseudomonadota</taxon>
        <taxon>Alphaproteobacteria</taxon>
        <taxon>Rhodospirillales</taxon>
        <taxon>Azospirillaceae</taxon>
        <taxon>Azospirillum</taxon>
    </lineage>
</organism>
<gene>
    <name evidence="2" type="ORF">HND93_32930</name>
</gene>
<feature type="domain" description="HTH cro/C1-type" evidence="1">
    <location>
        <begin position="6"/>
        <end position="30"/>
    </location>
</feature>
<accession>A0ABX2TK70</accession>
<keyword evidence="3" id="KW-1185">Reference proteome</keyword>
<protein>
    <recommendedName>
        <fullName evidence="1">HTH cro/C1-type domain-containing protein</fullName>
    </recommendedName>
</protein>
<sequence length="117" mass="13118">MASYCKGETEPRTTDLVKIARAMRVSLEWLAAGEGPMQENLPISANSAAESPAFNRDALADVIEVVEEWLRRNGRTLPPSKKAEVFTELYEMAIEDSEPRSARTNLRVVERILRLVS</sequence>
<reference evidence="2 3" key="1">
    <citation type="submission" date="2020-05" db="EMBL/GenBank/DDBJ databases">
        <title>Azospirillum oleiclasticum sp. nov, a nitrogen-fixing and heavy crude oil-emulsifying bacterium isolated from the crude oil of Yumen Oilfield.</title>
        <authorList>
            <person name="Wu D."/>
            <person name="Cai M."/>
            <person name="Zhang X."/>
        </authorList>
    </citation>
    <scope>NUCLEOTIDE SEQUENCE [LARGE SCALE GENOMIC DNA]</scope>
    <source>
        <strain evidence="2 3">ROY-1-1-2</strain>
    </source>
</reference>
<proteinExistence type="predicted"/>